<dbReference type="Proteomes" id="UP000270094">
    <property type="component" value="Unassembled WGS sequence"/>
</dbReference>
<evidence type="ECO:0000313" key="2">
    <source>
        <dbReference type="Proteomes" id="UP000270094"/>
    </source>
</evidence>
<dbReference type="AlphaFoldDB" id="A0A3P7JFU9"/>
<keyword evidence="2" id="KW-1185">Reference proteome</keyword>
<accession>A0A3P7JFU9</accession>
<protein>
    <submittedName>
        <fullName evidence="1">Uncharacterized protein</fullName>
    </submittedName>
</protein>
<evidence type="ECO:0000313" key="1">
    <source>
        <dbReference type="EMBL" id="VDM84551.1"/>
    </source>
</evidence>
<dbReference type="EMBL" id="UYYB01130999">
    <property type="protein sequence ID" value="VDM84551.1"/>
    <property type="molecule type" value="Genomic_DNA"/>
</dbReference>
<gene>
    <name evidence="1" type="ORF">SVUK_LOCUS19549</name>
</gene>
<name>A0A3P7JFU9_STRVU</name>
<reference evidence="1 2" key="1">
    <citation type="submission" date="2018-11" db="EMBL/GenBank/DDBJ databases">
        <authorList>
            <consortium name="Pathogen Informatics"/>
        </authorList>
    </citation>
    <scope>NUCLEOTIDE SEQUENCE [LARGE SCALE GENOMIC DNA]</scope>
</reference>
<proteinExistence type="predicted"/>
<sequence length="32" mass="3930">MATDNTRHWDEVQHYHEVHQALHLTLAHRNLR</sequence>
<organism evidence="1 2">
    <name type="scientific">Strongylus vulgaris</name>
    <name type="common">Blood worm</name>
    <dbReference type="NCBI Taxonomy" id="40348"/>
    <lineage>
        <taxon>Eukaryota</taxon>
        <taxon>Metazoa</taxon>
        <taxon>Ecdysozoa</taxon>
        <taxon>Nematoda</taxon>
        <taxon>Chromadorea</taxon>
        <taxon>Rhabditida</taxon>
        <taxon>Rhabditina</taxon>
        <taxon>Rhabditomorpha</taxon>
        <taxon>Strongyloidea</taxon>
        <taxon>Strongylidae</taxon>
        <taxon>Strongylus</taxon>
    </lineage>
</organism>